<dbReference type="OrthoDB" id="4308422at2"/>
<dbReference type="EC" id="3.1.1.-" evidence="3"/>
<dbReference type="Gene3D" id="3.40.50.1820">
    <property type="entry name" value="alpha/beta hydrolase"/>
    <property type="match status" value="1"/>
</dbReference>
<sequence>MISIDSGRVSGTQQDGIAVFKGIPFAKEPFGSLRFAAPAPPDPWDGVREATRFGPRPPQPPMVAGSPTWRQTDGLDCLTLNVWTPDPGGSGLPVMVWIYGGAYTVGFSDLTAYDGRTLAGQGVVVVTFNYRVGMDGYGHVPGAPANRGLLDQVAALSWVQRNIAKFGGDPGNVTVFGESAGAGAIACLMTMPLAEGLFRRAIAQSVPGMFYSPAFAARVTEAIGRRLGGGSLYESDIEELVTAGKDFTDRDMPADFDAWRPVSYAPLAFAPVVDGEVLPDTPWNALAAGAAHGIDLITGFTRDEYQLFHVMNGEQSHDLERALRDLAPDGAGAAYREAHPGASDEDLYRILLSDWMFRMPSALLADAHTGTTYAYELSWAPTPTWRACHGLDVPLTFGTVEDEMAMLLAEDSPDLPALSEQVRTAWTRFAATGDPGWPRHDPAEATTHVFDVRPADVADPEAASRAIWSKTGFPVIG</sequence>
<evidence type="ECO:0000313" key="5">
    <source>
        <dbReference type="EMBL" id="TMR11995.1"/>
    </source>
</evidence>
<dbReference type="EMBL" id="VCKX01000459">
    <property type="protein sequence ID" value="TMR11995.1"/>
    <property type="molecule type" value="Genomic_DNA"/>
</dbReference>
<dbReference type="RefSeq" id="WP_138698496.1">
    <property type="nucleotide sequence ID" value="NZ_JBHSAZ010000030.1"/>
</dbReference>
<dbReference type="AlphaFoldDB" id="A0A5S4F6Y7"/>
<evidence type="ECO:0000313" key="6">
    <source>
        <dbReference type="Proteomes" id="UP000306628"/>
    </source>
</evidence>
<gene>
    <name evidence="5" type="ORF">ETD85_58775</name>
</gene>
<protein>
    <recommendedName>
        <fullName evidence="3">Carboxylic ester hydrolase</fullName>
        <ecNumber evidence="3">3.1.1.-</ecNumber>
    </recommendedName>
</protein>
<dbReference type="InterPro" id="IPR002018">
    <property type="entry name" value="CarbesteraseB"/>
</dbReference>
<evidence type="ECO:0000259" key="4">
    <source>
        <dbReference type="Pfam" id="PF00135"/>
    </source>
</evidence>
<keyword evidence="6" id="KW-1185">Reference proteome</keyword>
<reference evidence="5 6" key="1">
    <citation type="submission" date="2019-05" db="EMBL/GenBank/DDBJ databases">
        <title>Draft genome sequence of Nonomuraea zeae DSM 100528.</title>
        <authorList>
            <person name="Saricaoglu S."/>
            <person name="Isik K."/>
        </authorList>
    </citation>
    <scope>NUCLEOTIDE SEQUENCE [LARGE SCALE GENOMIC DNA]</scope>
    <source>
        <strain evidence="5 6">DSM 100528</strain>
    </source>
</reference>
<keyword evidence="2 3" id="KW-0378">Hydrolase</keyword>
<dbReference type="Pfam" id="PF00135">
    <property type="entry name" value="COesterase"/>
    <property type="match status" value="1"/>
</dbReference>
<evidence type="ECO:0000256" key="3">
    <source>
        <dbReference type="RuleBase" id="RU361235"/>
    </source>
</evidence>
<organism evidence="5 6">
    <name type="scientific">Nonomuraea zeae</name>
    <dbReference type="NCBI Taxonomy" id="1642303"/>
    <lineage>
        <taxon>Bacteria</taxon>
        <taxon>Bacillati</taxon>
        <taxon>Actinomycetota</taxon>
        <taxon>Actinomycetes</taxon>
        <taxon>Streptosporangiales</taxon>
        <taxon>Streptosporangiaceae</taxon>
        <taxon>Nonomuraea</taxon>
    </lineage>
</organism>
<accession>A0A5S4F6Y7</accession>
<dbReference type="InterPro" id="IPR029058">
    <property type="entry name" value="AB_hydrolase_fold"/>
</dbReference>
<dbReference type="InterPro" id="IPR050309">
    <property type="entry name" value="Type-B_Carboxylest/Lipase"/>
</dbReference>
<name>A0A5S4F6Y7_9ACTN</name>
<comment type="similarity">
    <text evidence="1 3">Belongs to the type-B carboxylesterase/lipase family.</text>
</comment>
<dbReference type="PANTHER" id="PTHR11559">
    <property type="entry name" value="CARBOXYLESTERASE"/>
    <property type="match status" value="1"/>
</dbReference>
<dbReference type="PROSITE" id="PS00122">
    <property type="entry name" value="CARBOXYLESTERASE_B_1"/>
    <property type="match status" value="1"/>
</dbReference>
<comment type="caution">
    <text evidence="5">The sequence shown here is derived from an EMBL/GenBank/DDBJ whole genome shotgun (WGS) entry which is preliminary data.</text>
</comment>
<dbReference type="PRINTS" id="PR00878">
    <property type="entry name" value="CHOLNESTRASE"/>
</dbReference>
<dbReference type="SUPFAM" id="SSF53474">
    <property type="entry name" value="alpha/beta-Hydrolases"/>
    <property type="match status" value="1"/>
</dbReference>
<proteinExistence type="inferred from homology"/>
<feature type="domain" description="Carboxylesterase type B" evidence="4">
    <location>
        <begin position="2"/>
        <end position="436"/>
    </location>
</feature>
<dbReference type="Proteomes" id="UP000306628">
    <property type="component" value="Unassembled WGS sequence"/>
</dbReference>
<dbReference type="InterPro" id="IPR019826">
    <property type="entry name" value="Carboxylesterase_B_AS"/>
</dbReference>
<dbReference type="InterPro" id="IPR000997">
    <property type="entry name" value="Cholinesterase"/>
</dbReference>
<evidence type="ECO:0000256" key="1">
    <source>
        <dbReference type="ARBA" id="ARBA00005964"/>
    </source>
</evidence>
<dbReference type="GO" id="GO:0004104">
    <property type="term" value="F:cholinesterase activity"/>
    <property type="evidence" value="ECO:0007669"/>
    <property type="project" value="InterPro"/>
</dbReference>
<evidence type="ECO:0000256" key="2">
    <source>
        <dbReference type="ARBA" id="ARBA00022801"/>
    </source>
</evidence>